<dbReference type="AlphaFoldDB" id="A0A918RRM3"/>
<evidence type="ECO:0000313" key="4">
    <source>
        <dbReference type="Proteomes" id="UP000614811"/>
    </source>
</evidence>
<reference evidence="3" key="1">
    <citation type="journal article" date="2014" name="Int. J. Syst. Evol. Microbiol.">
        <title>Complete genome sequence of Corynebacterium casei LMG S-19264T (=DSM 44701T), isolated from a smear-ripened cheese.</title>
        <authorList>
            <consortium name="US DOE Joint Genome Institute (JGI-PGF)"/>
            <person name="Walter F."/>
            <person name="Albersmeier A."/>
            <person name="Kalinowski J."/>
            <person name="Ruckert C."/>
        </authorList>
    </citation>
    <scope>NUCLEOTIDE SEQUENCE</scope>
    <source>
        <strain evidence="3">KCTC 12711</strain>
    </source>
</reference>
<keyword evidence="4" id="KW-1185">Reference proteome</keyword>
<reference evidence="3" key="2">
    <citation type="submission" date="2020-09" db="EMBL/GenBank/DDBJ databases">
        <authorList>
            <person name="Sun Q."/>
            <person name="Kim S."/>
        </authorList>
    </citation>
    <scope>NUCLEOTIDE SEQUENCE</scope>
    <source>
        <strain evidence="3">KCTC 12711</strain>
    </source>
</reference>
<gene>
    <name evidence="3" type="ORF">GCM10008090_20080</name>
</gene>
<keyword evidence="1" id="KW-0175">Coiled coil</keyword>
<comment type="caution">
    <text evidence="3">The sequence shown here is derived from an EMBL/GenBank/DDBJ whole genome shotgun (WGS) entry which is preliminary data.</text>
</comment>
<name>A0A918RRM3_9GAMM</name>
<accession>A0A918RRM3</accession>
<proteinExistence type="predicted"/>
<evidence type="ECO:0000313" key="3">
    <source>
        <dbReference type="EMBL" id="GHA10455.1"/>
    </source>
</evidence>
<keyword evidence="2" id="KW-0812">Transmembrane</keyword>
<dbReference type="InterPro" id="IPR050739">
    <property type="entry name" value="MFP"/>
</dbReference>
<keyword evidence="2" id="KW-0472">Membrane</keyword>
<keyword evidence="2" id="KW-1133">Transmembrane helix</keyword>
<dbReference type="PANTHER" id="PTHR30386:SF28">
    <property type="entry name" value="EXPORTED PROTEIN"/>
    <property type="match status" value="1"/>
</dbReference>
<feature type="coiled-coil region" evidence="1">
    <location>
        <begin position="230"/>
        <end position="264"/>
    </location>
</feature>
<dbReference type="PANTHER" id="PTHR30386">
    <property type="entry name" value="MEMBRANE FUSION SUBUNIT OF EMRAB-TOLC MULTIDRUG EFFLUX PUMP"/>
    <property type="match status" value="1"/>
</dbReference>
<dbReference type="RefSeq" id="WP_189400488.1">
    <property type="nucleotide sequence ID" value="NZ_BMXA01000003.1"/>
</dbReference>
<protein>
    <submittedName>
        <fullName evidence="3">HlyD family type I secretion periplasmic adaptor subunit</fullName>
    </submittedName>
</protein>
<evidence type="ECO:0000256" key="1">
    <source>
        <dbReference type="SAM" id="Coils"/>
    </source>
</evidence>
<dbReference type="EMBL" id="BMXA01000003">
    <property type="protein sequence ID" value="GHA10455.1"/>
    <property type="molecule type" value="Genomic_DNA"/>
</dbReference>
<sequence length="412" mass="46569">MSRINSKYVADRLPIFVGISILLSPIIVIVLLNFVPVTEQIEQVEGVISSDSGPRSLRAERQFLVRKNHVRVNQHVQKGDLLVEFDDQETRRTLEMQRLTIEKLEFQIQTLESQQALISENVALLEDIHDQKAQKKVLLAAQQGSQKKLLDQQKELSVKAVTTAKKLSQSLANVDSRSISELRRLEILRSTNSTIGELQTLEQKLSEQPILHALKDIEASIELSSIREKIVSSKIELNEIATQLNDAQQKIKEEQLAYQNLMTEVARFSIRAPITGTVAHLSDNLNKSNMINKDEVILIISPDVEPTLKAQLALTDEQYKDARVAQNVNLEIWAWNHFKHGVVTGKVVAISPEKVTSELLNKPSYIADVEILQMPKDYYTLKRGFSLKANIDIGTISLLDYILKKFNLEKPA</sequence>
<feature type="coiled-coil region" evidence="1">
    <location>
        <begin position="94"/>
        <end position="121"/>
    </location>
</feature>
<feature type="transmembrane region" description="Helical" evidence="2">
    <location>
        <begin position="12"/>
        <end position="35"/>
    </location>
</feature>
<evidence type="ECO:0000256" key="2">
    <source>
        <dbReference type="SAM" id="Phobius"/>
    </source>
</evidence>
<organism evidence="3 4">
    <name type="scientific">Arenicella chitinivorans</name>
    <dbReference type="NCBI Taxonomy" id="1329800"/>
    <lineage>
        <taxon>Bacteria</taxon>
        <taxon>Pseudomonadati</taxon>
        <taxon>Pseudomonadota</taxon>
        <taxon>Gammaproteobacteria</taxon>
        <taxon>Arenicellales</taxon>
        <taxon>Arenicellaceae</taxon>
        <taxon>Arenicella</taxon>
    </lineage>
</organism>
<dbReference type="Proteomes" id="UP000614811">
    <property type="component" value="Unassembled WGS sequence"/>
</dbReference>